<organism evidence="8">
    <name type="scientific">Guillardia theta (strain CCMP2712)</name>
    <name type="common">Cryptophyte</name>
    <dbReference type="NCBI Taxonomy" id="905079"/>
    <lineage>
        <taxon>Eukaryota</taxon>
        <taxon>Cryptophyceae</taxon>
        <taxon>Pyrenomonadales</taxon>
        <taxon>Geminigeraceae</taxon>
        <taxon>Guillardia</taxon>
    </lineage>
</organism>
<evidence type="ECO:0000313" key="10">
    <source>
        <dbReference type="Proteomes" id="UP000011087"/>
    </source>
</evidence>
<evidence type="ECO:0000313" key="8">
    <source>
        <dbReference type="EMBL" id="EKX37309.1"/>
    </source>
</evidence>
<name>L1IN56_GUITC</name>
<dbReference type="PANTHER" id="PTHR22748">
    <property type="entry name" value="AP ENDONUCLEASE"/>
    <property type="match status" value="1"/>
</dbReference>
<dbReference type="GO" id="GO:0008081">
    <property type="term" value="F:phosphoric diester hydrolase activity"/>
    <property type="evidence" value="ECO:0007669"/>
    <property type="project" value="TreeGrafter"/>
</dbReference>
<reference evidence="8 10" key="1">
    <citation type="journal article" date="2012" name="Nature">
        <title>Algal genomes reveal evolutionary mosaicism and the fate of nucleomorphs.</title>
        <authorList>
            <consortium name="DOE Joint Genome Institute"/>
            <person name="Curtis B.A."/>
            <person name="Tanifuji G."/>
            <person name="Burki F."/>
            <person name="Gruber A."/>
            <person name="Irimia M."/>
            <person name="Maruyama S."/>
            <person name="Arias M.C."/>
            <person name="Ball S.G."/>
            <person name="Gile G.H."/>
            <person name="Hirakawa Y."/>
            <person name="Hopkins J.F."/>
            <person name="Kuo A."/>
            <person name="Rensing S.A."/>
            <person name="Schmutz J."/>
            <person name="Symeonidi A."/>
            <person name="Elias M."/>
            <person name="Eveleigh R.J."/>
            <person name="Herman E.K."/>
            <person name="Klute M.J."/>
            <person name="Nakayama T."/>
            <person name="Obornik M."/>
            <person name="Reyes-Prieto A."/>
            <person name="Armbrust E.V."/>
            <person name="Aves S.J."/>
            <person name="Beiko R.G."/>
            <person name="Coutinho P."/>
            <person name="Dacks J.B."/>
            <person name="Durnford D.G."/>
            <person name="Fast N.M."/>
            <person name="Green B.R."/>
            <person name="Grisdale C.J."/>
            <person name="Hempel F."/>
            <person name="Henrissat B."/>
            <person name="Hoppner M.P."/>
            <person name="Ishida K."/>
            <person name="Kim E."/>
            <person name="Koreny L."/>
            <person name="Kroth P.G."/>
            <person name="Liu Y."/>
            <person name="Malik S.B."/>
            <person name="Maier U.G."/>
            <person name="McRose D."/>
            <person name="Mock T."/>
            <person name="Neilson J.A."/>
            <person name="Onodera N.T."/>
            <person name="Poole A.M."/>
            <person name="Pritham E.J."/>
            <person name="Richards T.A."/>
            <person name="Rocap G."/>
            <person name="Roy S.W."/>
            <person name="Sarai C."/>
            <person name="Schaack S."/>
            <person name="Shirato S."/>
            <person name="Slamovits C.H."/>
            <person name="Spencer D.F."/>
            <person name="Suzuki S."/>
            <person name="Worden A.Z."/>
            <person name="Zauner S."/>
            <person name="Barry K."/>
            <person name="Bell C."/>
            <person name="Bharti A.K."/>
            <person name="Crow J.A."/>
            <person name="Grimwood J."/>
            <person name="Kramer R."/>
            <person name="Lindquist E."/>
            <person name="Lucas S."/>
            <person name="Salamov A."/>
            <person name="McFadden G.I."/>
            <person name="Lane C.E."/>
            <person name="Keeling P.J."/>
            <person name="Gray M.W."/>
            <person name="Grigoriev I.V."/>
            <person name="Archibald J.M."/>
        </authorList>
    </citation>
    <scope>NUCLEOTIDE SEQUENCE</scope>
    <source>
        <strain evidence="8 10">CCMP2712</strain>
    </source>
</reference>
<keyword evidence="4 5" id="KW-0460">Magnesium</keyword>
<evidence type="ECO:0000259" key="7">
    <source>
        <dbReference type="Pfam" id="PF03372"/>
    </source>
</evidence>
<dbReference type="SUPFAM" id="SSF56219">
    <property type="entry name" value="DNase I-like"/>
    <property type="match status" value="1"/>
</dbReference>
<dbReference type="OrthoDB" id="391817at2759"/>
<dbReference type="InterPro" id="IPR036691">
    <property type="entry name" value="Endo/exonu/phosph_ase_sf"/>
</dbReference>
<dbReference type="Pfam" id="PF03372">
    <property type="entry name" value="Exo_endo_phos"/>
    <property type="match status" value="1"/>
</dbReference>
<keyword evidence="3" id="KW-0378">Hydrolase</keyword>
<feature type="binding site" evidence="5">
    <location>
        <position position="170"/>
    </location>
    <ligand>
        <name>Mg(2+)</name>
        <dbReference type="ChEBI" id="CHEBI:18420"/>
        <label>1</label>
    </ligand>
</feature>
<proteinExistence type="inferred from homology"/>
<dbReference type="GO" id="GO:0003677">
    <property type="term" value="F:DNA binding"/>
    <property type="evidence" value="ECO:0007669"/>
    <property type="project" value="InterPro"/>
</dbReference>
<gene>
    <name evidence="8" type="ORF">GUITHDRAFT_78231</name>
</gene>
<feature type="binding site" evidence="5">
    <location>
        <position position="43"/>
    </location>
    <ligand>
        <name>Mg(2+)</name>
        <dbReference type="ChEBI" id="CHEBI:18420"/>
        <label>1</label>
    </ligand>
</feature>
<accession>L1IN56</accession>
<evidence type="ECO:0000256" key="6">
    <source>
        <dbReference type="PIRSR" id="PIRSR604808-3"/>
    </source>
</evidence>
<feature type="site" description="Important for catalytic activity" evidence="6">
    <location>
        <position position="388"/>
    </location>
</feature>
<dbReference type="OMA" id="KCMYRPP"/>
<reference evidence="10" key="2">
    <citation type="submission" date="2012-11" db="EMBL/GenBank/DDBJ databases">
        <authorList>
            <person name="Kuo A."/>
            <person name="Curtis B.A."/>
            <person name="Tanifuji G."/>
            <person name="Burki F."/>
            <person name="Gruber A."/>
            <person name="Irimia M."/>
            <person name="Maruyama S."/>
            <person name="Arias M.C."/>
            <person name="Ball S.G."/>
            <person name="Gile G.H."/>
            <person name="Hirakawa Y."/>
            <person name="Hopkins J.F."/>
            <person name="Rensing S.A."/>
            <person name="Schmutz J."/>
            <person name="Symeonidi A."/>
            <person name="Elias M."/>
            <person name="Eveleigh R.J."/>
            <person name="Herman E.K."/>
            <person name="Klute M.J."/>
            <person name="Nakayama T."/>
            <person name="Obornik M."/>
            <person name="Reyes-Prieto A."/>
            <person name="Armbrust E.V."/>
            <person name="Aves S.J."/>
            <person name="Beiko R.G."/>
            <person name="Coutinho P."/>
            <person name="Dacks J.B."/>
            <person name="Durnford D.G."/>
            <person name="Fast N.M."/>
            <person name="Green B.R."/>
            <person name="Grisdale C."/>
            <person name="Hempe F."/>
            <person name="Henrissat B."/>
            <person name="Hoppner M.P."/>
            <person name="Ishida K.-I."/>
            <person name="Kim E."/>
            <person name="Koreny L."/>
            <person name="Kroth P.G."/>
            <person name="Liu Y."/>
            <person name="Malik S.-B."/>
            <person name="Maier U.G."/>
            <person name="McRose D."/>
            <person name="Mock T."/>
            <person name="Neilson J.A."/>
            <person name="Onodera N.T."/>
            <person name="Poole A.M."/>
            <person name="Pritham E.J."/>
            <person name="Richards T.A."/>
            <person name="Rocap G."/>
            <person name="Roy S.W."/>
            <person name="Sarai C."/>
            <person name="Schaack S."/>
            <person name="Shirato S."/>
            <person name="Slamovits C.H."/>
            <person name="Spencer D.F."/>
            <person name="Suzuki S."/>
            <person name="Worden A.Z."/>
            <person name="Zauner S."/>
            <person name="Barry K."/>
            <person name="Bell C."/>
            <person name="Bharti A.K."/>
            <person name="Crow J.A."/>
            <person name="Grimwood J."/>
            <person name="Kramer R."/>
            <person name="Lindquist E."/>
            <person name="Lucas S."/>
            <person name="Salamov A."/>
            <person name="McFadden G.I."/>
            <person name="Lane C.E."/>
            <person name="Keeling P.J."/>
            <person name="Gray M.W."/>
            <person name="Grigoriev I.V."/>
            <person name="Archibald J.M."/>
        </authorList>
    </citation>
    <scope>NUCLEOTIDE SEQUENCE</scope>
    <source>
        <strain evidence="10">CCMP2712</strain>
    </source>
</reference>
<dbReference type="Gene3D" id="3.60.10.10">
    <property type="entry name" value="Endonuclease/exonuclease/phosphatase"/>
    <property type="match status" value="2"/>
</dbReference>
<reference evidence="9" key="3">
    <citation type="submission" date="2016-03" db="UniProtKB">
        <authorList>
            <consortium name="EnsemblProtists"/>
        </authorList>
    </citation>
    <scope>IDENTIFICATION</scope>
</reference>
<keyword evidence="10" id="KW-1185">Reference proteome</keyword>
<dbReference type="EnsemblProtists" id="EKX37309">
    <property type="protein sequence ID" value="EKX37309"/>
    <property type="gene ID" value="GUITHDRAFT_78231"/>
</dbReference>
<dbReference type="eggNOG" id="ENOG502S8UN">
    <property type="taxonomic scope" value="Eukaryota"/>
</dbReference>
<dbReference type="EMBL" id="JH993061">
    <property type="protein sequence ID" value="EKX37309.1"/>
    <property type="molecule type" value="Genomic_DNA"/>
</dbReference>
<evidence type="ECO:0000256" key="4">
    <source>
        <dbReference type="ARBA" id="ARBA00022842"/>
    </source>
</evidence>
<dbReference type="PaxDb" id="55529-EKX37309"/>
<evidence type="ECO:0000256" key="3">
    <source>
        <dbReference type="ARBA" id="ARBA00022801"/>
    </source>
</evidence>
<dbReference type="RefSeq" id="XP_005824289.1">
    <property type="nucleotide sequence ID" value="XM_005824232.1"/>
</dbReference>
<dbReference type="PANTHER" id="PTHR22748:SF28">
    <property type="entry name" value="OR APYRIMIDINIC SITE) LYASE, PUTATIVE-RELATED"/>
    <property type="match status" value="1"/>
</dbReference>
<feature type="domain" description="Endonuclease/exonuclease/phosphatase" evidence="7">
    <location>
        <begin position="6"/>
        <end position="175"/>
    </location>
</feature>
<feature type="binding site" evidence="5">
    <location>
        <position position="172"/>
    </location>
    <ligand>
        <name>Mg(2+)</name>
        <dbReference type="ChEBI" id="CHEBI:18420"/>
        <label>1</label>
    </ligand>
</feature>
<dbReference type="GO" id="GO:0005634">
    <property type="term" value="C:nucleus"/>
    <property type="evidence" value="ECO:0007669"/>
    <property type="project" value="TreeGrafter"/>
</dbReference>
<dbReference type="Proteomes" id="UP000011087">
    <property type="component" value="Unassembled WGS sequence"/>
</dbReference>
<keyword evidence="2 5" id="KW-0479">Metal-binding</keyword>
<evidence type="ECO:0000313" key="9">
    <source>
        <dbReference type="EnsemblProtists" id="EKX37309"/>
    </source>
</evidence>
<dbReference type="InterPro" id="IPR004808">
    <property type="entry name" value="AP_endonuc_1"/>
</dbReference>
<evidence type="ECO:0000256" key="1">
    <source>
        <dbReference type="ARBA" id="ARBA00007092"/>
    </source>
</evidence>
<dbReference type="InterPro" id="IPR020847">
    <property type="entry name" value="AP_endonuclease_F1_BS"/>
</dbReference>
<dbReference type="STRING" id="905079.L1IN56"/>
<dbReference type="GO" id="GO:0003906">
    <property type="term" value="F:DNA-(apurinic or apyrimidinic site) endonuclease activity"/>
    <property type="evidence" value="ECO:0007669"/>
    <property type="project" value="TreeGrafter"/>
</dbReference>
<dbReference type="AlphaFoldDB" id="L1IN56"/>
<dbReference type="PROSITE" id="PS51435">
    <property type="entry name" value="AP_NUCLEASE_F1_4"/>
    <property type="match status" value="1"/>
</dbReference>
<dbReference type="GO" id="GO:0008311">
    <property type="term" value="F:double-stranded DNA 3'-5' DNA exonuclease activity"/>
    <property type="evidence" value="ECO:0007669"/>
    <property type="project" value="TreeGrafter"/>
</dbReference>
<comment type="cofactor">
    <cofactor evidence="5">
        <name>Mg(2+)</name>
        <dbReference type="ChEBI" id="CHEBI:18420"/>
    </cofactor>
    <cofactor evidence="5">
        <name>Mn(2+)</name>
        <dbReference type="ChEBI" id="CHEBI:29035"/>
    </cofactor>
    <text evidence="5">Probably binds two magnesium or manganese ions per subunit.</text>
</comment>
<dbReference type="HOGENOM" id="CLU_573184_0_0_1"/>
<dbReference type="GeneID" id="17294005"/>
<dbReference type="InterPro" id="IPR005135">
    <property type="entry name" value="Endo/exonuclease/phosphatase"/>
</dbReference>
<comment type="similarity">
    <text evidence="1">Belongs to the DNA repair enzymes AP/ExoA family.</text>
</comment>
<sequence length="477" mass="54059">MSLYLASWNVAGWLSTAAKIQQHHGSVESWMRQHKFDILCLQEVKTSDRALAENPHAHAAELVDYETFWAPCRKRTKTGARSSFSGVATFCKKGLCSHADRNVLDKGGELDEEGRCIMTVCRNMAIFNVYVPNNGVWNVQLSLKIKFLAALRTSMRRMRSLGLDVILCGDLNLVYRACDQYPMSRNVDLEACLRAGEDGNEEEEEEGVREMVQQVKDNLGKIEDALKTKVAEEVEIFIPATQRKERRWRFFIVVDGERKVKLGKPISKEESLGYPTSYTLQAGGVKEEETGEFIICHPPMHMRLAELSELMEKVAAVCWSEEQLHKLANSKYVKSRSAPIVKQWIRSVLDDDEMVDSFVEFHSKARCRFTCWDQYTNERYRNEGARIDYILVDKKLFSSSARRGIELHSPSHMDPYSAEAAAWACTEGGRWVAAPFEGGGIQDGPEETYTCQFRAPSSGILYTPPQYSDHIGVSVIL</sequence>
<dbReference type="KEGG" id="gtt:GUITHDRAFT_78231"/>
<feature type="non-terminal residue" evidence="8">
    <location>
        <position position="477"/>
    </location>
</feature>
<evidence type="ECO:0000256" key="5">
    <source>
        <dbReference type="PIRSR" id="PIRSR604808-2"/>
    </source>
</evidence>
<dbReference type="GO" id="GO:0006284">
    <property type="term" value="P:base-excision repair"/>
    <property type="evidence" value="ECO:0007669"/>
    <property type="project" value="TreeGrafter"/>
</dbReference>
<protein>
    <recommendedName>
        <fullName evidence="7">Endonuclease/exonuclease/phosphatase domain-containing protein</fullName>
    </recommendedName>
</protein>
<feature type="binding site" evidence="5">
    <location>
        <position position="9"/>
    </location>
    <ligand>
        <name>Mg(2+)</name>
        <dbReference type="ChEBI" id="CHEBI:18420"/>
        <label>1</label>
    </ligand>
</feature>
<evidence type="ECO:0000256" key="2">
    <source>
        <dbReference type="ARBA" id="ARBA00022723"/>
    </source>
</evidence>
<dbReference type="PROSITE" id="PS00726">
    <property type="entry name" value="AP_NUCLEASE_F1_1"/>
    <property type="match status" value="1"/>
</dbReference>
<keyword evidence="5" id="KW-0464">Manganese</keyword>
<dbReference type="GO" id="GO:0046872">
    <property type="term" value="F:metal ion binding"/>
    <property type="evidence" value="ECO:0007669"/>
    <property type="project" value="UniProtKB-KW"/>
</dbReference>
<feature type="site" description="Transition state stabilizer" evidence="6">
    <location>
        <position position="172"/>
    </location>
</feature>